<evidence type="ECO:0000313" key="7">
    <source>
        <dbReference type="EMBL" id="MCZ8546315.1"/>
    </source>
</evidence>
<dbReference type="Pfam" id="PF07508">
    <property type="entry name" value="Recombinase"/>
    <property type="match status" value="1"/>
</dbReference>
<dbReference type="Gene3D" id="3.40.50.1390">
    <property type="entry name" value="Resolvase, N-terminal catalytic domain"/>
    <property type="match status" value="1"/>
</dbReference>
<proteinExistence type="predicted"/>
<feature type="compositionally biased region" description="Polar residues" evidence="5">
    <location>
        <begin position="244"/>
        <end position="255"/>
    </location>
</feature>
<dbReference type="PROSITE" id="PS00397">
    <property type="entry name" value="RECOMBINASES_1"/>
    <property type="match status" value="1"/>
</dbReference>
<keyword evidence="2" id="KW-0238">DNA-binding</keyword>
<keyword evidence="8" id="KW-1185">Reference proteome</keyword>
<dbReference type="SMART" id="SM00857">
    <property type="entry name" value="Resolvase"/>
    <property type="match status" value="1"/>
</dbReference>
<dbReference type="PROSITE" id="PS51736">
    <property type="entry name" value="RECOMBINASES_3"/>
    <property type="match status" value="1"/>
</dbReference>
<reference evidence="7" key="1">
    <citation type="submission" date="2022-11" db="EMBL/GenBank/DDBJ databases">
        <authorList>
            <person name="Coimbra C."/>
        </authorList>
    </citation>
    <scope>NUCLEOTIDE SEQUENCE</scope>
    <source>
        <strain evidence="7">Jales19</strain>
    </source>
</reference>
<dbReference type="Proteomes" id="UP001152178">
    <property type="component" value="Unassembled WGS sequence"/>
</dbReference>
<evidence type="ECO:0000259" key="6">
    <source>
        <dbReference type="PROSITE" id="PS51736"/>
    </source>
</evidence>
<sequence length="255" mass="27397">MKPAITYLRVSTDRQGKSGLGLDAQRQSIARFVEAEGFEVVGEFVEVETGKGSDALDRRPQLKAALATARKADAPVVVAKLDRLSRDVHFISGLMAKRVPFIVAELGPKVDSFMLNIYAAVAQQERELISQRTKEALAAAKARGVKLGGPNLPMAQKKSLAVRMQQADAFAENVIPIIRDIRATGASLRQTAAALNARGIATARGGTWTAVQVTDIVNRDARLRSSQREPAAVEPQDEVAEGATSGSRTPLGSRW</sequence>
<dbReference type="InterPro" id="IPR006118">
    <property type="entry name" value="Recombinase_CS"/>
</dbReference>
<dbReference type="InterPro" id="IPR050639">
    <property type="entry name" value="SSR_resolvase"/>
</dbReference>
<dbReference type="InterPro" id="IPR036162">
    <property type="entry name" value="Resolvase-like_N_sf"/>
</dbReference>
<dbReference type="PANTHER" id="PTHR30461">
    <property type="entry name" value="DNA-INVERTASE FROM LAMBDOID PROPHAGE"/>
    <property type="match status" value="1"/>
</dbReference>
<dbReference type="EMBL" id="JAPFQA010000008">
    <property type="protein sequence ID" value="MCZ8546315.1"/>
    <property type="molecule type" value="Genomic_DNA"/>
</dbReference>
<name>A0ABT4QXJ9_9HYPH</name>
<comment type="caution">
    <text evidence="7">The sequence shown here is derived from an EMBL/GenBank/DDBJ whole genome shotgun (WGS) entry which is preliminary data.</text>
</comment>
<evidence type="ECO:0000256" key="5">
    <source>
        <dbReference type="SAM" id="MobiDB-lite"/>
    </source>
</evidence>
<dbReference type="CDD" id="cd00338">
    <property type="entry name" value="Ser_Recombinase"/>
    <property type="match status" value="1"/>
</dbReference>
<dbReference type="RefSeq" id="WP_269906679.1">
    <property type="nucleotide sequence ID" value="NZ_JAPFQA010000008.1"/>
</dbReference>
<dbReference type="SUPFAM" id="SSF53041">
    <property type="entry name" value="Resolvase-like"/>
    <property type="match status" value="1"/>
</dbReference>
<evidence type="ECO:0000256" key="1">
    <source>
        <dbReference type="ARBA" id="ARBA00022908"/>
    </source>
</evidence>
<feature type="region of interest" description="Disordered" evidence="5">
    <location>
        <begin position="224"/>
        <end position="255"/>
    </location>
</feature>
<dbReference type="InterPro" id="IPR011109">
    <property type="entry name" value="DNA_bind_recombinase_dom"/>
</dbReference>
<protein>
    <submittedName>
        <fullName evidence="7">Recombinase family protein</fullName>
    </submittedName>
</protein>
<evidence type="ECO:0000256" key="2">
    <source>
        <dbReference type="ARBA" id="ARBA00023125"/>
    </source>
</evidence>
<evidence type="ECO:0000256" key="3">
    <source>
        <dbReference type="ARBA" id="ARBA00023172"/>
    </source>
</evidence>
<evidence type="ECO:0000313" key="8">
    <source>
        <dbReference type="Proteomes" id="UP001152178"/>
    </source>
</evidence>
<feature type="domain" description="Resolvase/invertase-type recombinase catalytic" evidence="6">
    <location>
        <begin position="3"/>
        <end position="144"/>
    </location>
</feature>
<organism evidence="7 8">
    <name type="scientific">Mesorhizobium qingshengii</name>
    <dbReference type="NCBI Taxonomy" id="1165689"/>
    <lineage>
        <taxon>Bacteria</taxon>
        <taxon>Pseudomonadati</taxon>
        <taxon>Pseudomonadota</taxon>
        <taxon>Alphaproteobacteria</taxon>
        <taxon>Hyphomicrobiales</taxon>
        <taxon>Phyllobacteriaceae</taxon>
        <taxon>Mesorhizobium</taxon>
    </lineage>
</organism>
<feature type="active site" description="O-(5'-phospho-DNA)-serine intermediate" evidence="4">
    <location>
        <position position="11"/>
    </location>
</feature>
<dbReference type="PANTHER" id="PTHR30461:SF2">
    <property type="entry name" value="SERINE RECOMBINASE PINE-RELATED"/>
    <property type="match status" value="1"/>
</dbReference>
<dbReference type="Pfam" id="PF00239">
    <property type="entry name" value="Resolvase"/>
    <property type="match status" value="1"/>
</dbReference>
<accession>A0ABT4QXJ9</accession>
<evidence type="ECO:0000256" key="4">
    <source>
        <dbReference type="PROSITE-ProRule" id="PRU10137"/>
    </source>
</evidence>
<keyword evidence="1" id="KW-0229">DNA integration</keyword>
<gene>
    <name evidence="7" type="ORF">OOJ09_19170</name>
</gene>
<dbReference type="InterPro" id="IPR006119">
    <property type="entry name" value="Resolv_N"/>
</dbReference>
<keyword evidence="3" id="KW-0233">DNA recombination</keyword>